<dbReference type="Proteomes" id="UP000603453">
    <property type="component" value="Unassembled WGS sequence"/>
</dbReference>
<proteinExistence type="predicted"/>
<dbReference type="AlphaFoldDB" id="A0A8H7UY78"/>
<evidence type="ECO:0000256" key="1">
    <source>
        <dbReference type="SAM" id="MobiDB-lite"/>
    </source>
</evidence>
<evidence type="ECO:0000313" key="2">
    <source>
        <dbReference type="EMBL" id="KAG2196463.1"/>
    </source>
</evidence>
<reference evidence="2" key="1">
    <citation type="submission" date="2020-12" db="EMBL/GenBank/DDBJ databases">
        <title>Metabolic potential, ecology and presence of endohyphal bacteria is reflected in genomic diversity of Mucoromycotina.</title>
        <authorList>
            <person name="Muszewska A."/>
            <person name="Okrasinska A."/>
            <person name="Steczkiewicz K."/>
            <person name="Drgas O."/>
            <person name="Orlowska M."/>
            <person name="Perlinska-Lenart U."/>
            <person name="Aleksandrzak-Piekarczyk T."/>
            <person name="Szatraj K."/>
            <person name="Zielenkiewicz U."/>
            <person name="Pilsyk S."/>
            <person name="Malc E."/>
            <person name="Mieczkowski P."/>
            <person name="Kruszewska J.S."/>
            <person name="Biernat P."/>
            <person name="Pawlowska J."/>
        </authorList>
    </citation>
    <scope>NUCLEOTIDE SEQUENCE</scope>
    <source>
        <strain evidence="2">WA0000017839</strain>
    </source>
</reference>
<name>A0A8H7UY78_9FUNG</name>
<dbReference type="OrthoDB" id="2258835at2759"/>
<accession>A0A8H7UY78</accession>
<comment type="caution">
    <text evidence="2">The sequence shown here is derived from an EMBL/GenBank/DDBJ whole genome shotgun (WGS) entry which is preliminary data.</text>
</comment>
<keyword evidence="3" id="KW-1185">Reference proteome</keyword>
<organism evidence="2 3">
    <name type="scientific">Mucor saturninus</name>
    <dbReference type="NCBI Taxonomy" id="64648"/>
    <lineage>
        <taxon>Eukaryota</taxon>
        <taxon>Fungi</taxon>
        <taxon>Fungi incertae sedis</taxon>
        <taxon>Mucoromycota</taxon>
        <taxon>Mucoromycotina</taxon>
        <taxon>Mucoromycetes</taxon>
        <taxon>Mucorales</taxon>
        <taxon>Mucorineae</taxon>
        <taxon>Mucoraceae</taxon>
        <taxon>Mucor</taxon>
    </lineage>
</organism>
<sequence>MHNLVKQKEQHLYGDDSIEIAQTDEDILEQSDLDERIMDAEQRFSTSSVSTSYFASEYFEHPALYRVLFMGSTTKAKKNELLLKLSQGFVHVLDPTDKPPLRKPILPFKEVKHNALLLNEDEEELISHICEDYGVSMIEADFTWHSNAVNYSRDPTQLLLQYAWNQCPNPRELPSAWLEAQLSQTEFQGQMYPEKTPNGIDLCVYFYDGPAHDDRTNQDLNTLCILRKLGIYVLPLTNTRDESISTHFADLLTRSKVRCLDLGNLEVGQEPSFFHQRQSTADRISRLQGMECTQSNIPRVAPYQVVAVEQFCGIENKSVFKLLKRTRERQVIRDELKEELARQKLPDVSSSSPPIPPSPSLPSPSPPLLLSVRIKSAWKYLLFSVCLTGGLWLVQRPTLSEPWEASFTATPDRKFTLSTRNTTGHLAWSDPLPSVWLNHHYPIPVQRQEQIGMYTLLTPNLDNVSVLVFSINSTEMSYKQSDQPVFVLLEAVAATPVPSLPIVLEKNVDDGRICPNRTEEKEEEEETQYEDRGFLEAFWNYVVFLANNPISKIKVLTVE</sequence>
<protein>
    <submittedName>
        <fullName evidence="2">Uncharacterized protein</fullName>
    </submittedName>
</protein>
<dbReference type="EMBL" id="JAEPRD010000146">
    <property type="protein sequence ID" value="KAG2196463.1"/>
    <property type="molecule type" value="Genomic_DNA"/>
</dbReference>
<evidence type="ECO:0000313" key="3">
    <source>
        <dbReference type="Proteomes" id="UP000603453"/>
    </source>
</evidence>
<feature type="compositionally biased region" description="Pro residues" evidence="1">
    <location>
        <begin position="353"/>
        <end position="365"/>
    </location>
</feature>
<feature type="region of interest" description="Disordered" evidence="1">
    <location>
        <begin position="343"/>
        <end position="365"/>
    </location>
</feature>
<gene>
    <name evidence="2" type="ORF">INT47_012664</name>
</gene>